<keyword evidence="3" id="KW-1185">Reference proteome</keyword>
<dbReference type="Pfam" id="PF00583">
    <property type="entry name" value="Acetyltransf_1"/>
    <property type="match status" value="1"/>
</dbReference>
<dbReference type="Gene3D" id="3.40.630.30">
    <property type="match status" value="1"/>
</dbReference>
<feature type="domain" description="N-acetyltransferase" evidence="1">
    <location>
        <begin position="11"/>
        <end position="192"/>
    </location>
</feature>
<reference evidence="2 3" key="1">
    <citation type="submission" date="2013-04" db="EMBL/GenBank/DDBJ databases">
        <title>Oceanicola sp. 22II1-22F33 Genome Sequencing.</title>
        <authorList>
            <person name="Lai Q."/>
            <person name="Li G."/>
            <person name="Shao Z."/>
        </authorList>
    </citation>
    <scope>NUCLEOTIDE SEQUENCE [LARGE SCALE GENOMIC DNA]</scope>
    <source>
        <strain evidence="2 3">22II1-22F33</strain>
    </source>
</reference>
<comment type="caution">
    <text evidence="2">The sequence shown here is derived from an EMBL/GenBank/DDBJ whole genome shotgun (WGS) entry which is preliminary data.</text>
</comment>
<gene>
    <name evidence="2" type="ORF">ATO3_26485</name>
</gene>
<proteinExistence type="predicted"/>
<dbReference type="GO" id="GO:0016747">
    <property type="term" value="F:acyltransferase activity, transferring groups other than amino-acyl groups"/>
    <property type="evidence" value="ECO:0007669"/>
    <property type="project" value="InterPro"/>
</dbReference>
<organism evidence="2 3">
    <name type="scientific">Marinibacterium profundimaris</name>
    <dbReference type="NCBI Taxonomy" id="1679460"/>
    <lineage>
        <taxon>Bacteria</taxon>
        <taxon>Pseudomonadati</taxon>
        <taxon>Pseudomonadota</taxon>
        <taxon>Alphaproteobacteria</taxon>
        <taxon>Rhodobacterales</taxon>
        <taxon>Paracoccaceae</taxon>
        <taxon>Marinibacterium</taxon>
    </lineage>
</organism>
<evidence type="ECO:0000313" key="2">
    <source>
        <dbReference type="EMBL" id="OWU67248.1"/>
    </source>
</evidence>
<sequence length="197" mass="21880">MVSSTETAKAIEIQPAIWADFEALMGEKGGCGGCWCMLWRRTAKEMEAGKGEGNRQAMKALFDQGEAPGLVAKAGTDVIGWIQIDRRAAFPRLASSRVLKPVDELDVWSVSCFFIDKRFRRTGLSLKLLNAAVDWAHSRGAAIVEGYPIDTPRQKFPSFYAWTGFLGTFRQAGFAEVARRSDTRPIMRKALGDDRED</sequence>
<name>A0A225NCJ7_9RHOB</name>
<evidence type="ECO:0000313" key="3">
    <source>
        <dbReference type="Proteomes" id="UP000215377"/>
    </source>
</evidence>
<dbReference type="EMBL" id="AQQR01000030">
    <property type="protein sequence ID" value="OWU67248.1"/>
    <property type="molecule type" value="Genomic_DNA"/>
</dbReference>
<accession>A0A225NCJ7</accession>
<dbReference type="PROSITE" id="PS51186">
    <property type="entry name" value="GNAT"/>
    <property type="match status" value="1"/>
</dbReference>
<dbReference type="Proteomes" id="UP000215377">
    <property type="component" value="Unassembled WGS sequence"/>
</dbReference>
<dbReference type="InterPro" id="IPR016181">
    <property type="entry name" value="Acyl_CoA_acyltransferase"/>
</dbReference>
<evidence type="ECO:0000259" key="1">
    <source>
        <dbReference type="PROSITE" id="PS51186"/>
    </source>
</evidence>
<dbReference type="CDD" id="cd04301">
    <property type="entry name" value="NAT_SF"/>
    <property type="match status" value="1"/>
</dbReference>
<dbReference type="RefSeq" id="WP_233152333.1">
    <property type="nucleotide sequence ID" value="NZ_AQQR01000030.1"/>
</dbReference>
<dbReference type="InterPro" id="IPR000182">
    <property type="entry name" value="GNAT_dom"/>
</dbReference>
<protein>
    <recommendedName>
        <fullName evidence="1">N-acetyltransferase domain-containing protein</fullName>
    </recommendedName>
</protein>
<dbReference type="AlphaFoldDB" id="A0A225NCJ7"/>
<dbReference type="SUPFAM" id="SSF55729">
    <property type="entry name" value="Acyl-CoA N-acyltransferases (Nat)"/>
    <property type="match status" value="1"/>
</dbReference>